<dbReference type="AlphaFoldDB" id="A0A1L7X2A1"/>
<dbReference type="STRING" id="576137.A0A1L7X2A1"/>
<keyword evidence="4" id="KW-1185">Reference proteome</keyword>
<dbReference type="EMBL" id="FJOG01000013">
    <property type="protein sequence ID" value="CZR59151.1"/>
    <property type="molecule type" value="Genomic_DNA"/>
</dbReference>
<proteinExistence type="predicted"/>
<accession>A0A1L7X2A1</accession>
<sequence>MAKRSREDFEPSSPESGKTGEAPASARTIIHRSVLDAPAPSPKIQHLDKESGEAVQITEMRCSLPPHRGTLTFATYEEYDVHYAKTHINRCLECRKNFPTEHFLNLHIEENHDSLVSVRRDRGERTYACFVEDCDRKCSTPQKRKMHLIDKHMFPKDYDFFVVNDGIDRRSSMLRAGKHRRRSSAAQHMTEIEDRTRRRNSTRDPTSATQETDETEGSKDGQDSPETSTMLTPPSSQGDADMDGLSGAMSALKFVPSSVRFGRGNKGKAFSRS</sequence>
<dbReference type="InterPro" id="IPR039258">
    <property type="entry name" value="ZNF511"/>
</dbReference>
<evidence type="ECO:0000256" key="1">
    <source>
        <dbReference type="SAM" id="MobiDB-lite"/>
    </source>
</evidence>
<reference evidence="3 4" key="1">
    <citation type="submission" date="2016-03" db="EMBL/GenBank/DDBJ databases">
        <authorList>
            <person name="Ploux O."/>
        </authorList>
    </citation>
    <scope>NUCLEOTIDE SEQUENCE [LARGE SCALE GENOMIC DNA]</scope>
    <source>
        <strain evidence="3 4">UAMH 11012</strain>
    </source>
</reference>
<feature type="domain" description="C2H2-type" evidence="2">
    <location>
        <begin position="91"/>
        <end position="112"/>
    </location>
</feature>
<feature type="region of interest" description="Disordered" evidence="1">
    <location>
        <begin position="1"/>
        <end position="27"/>
    </location>
</feature>
<dbReference type="PANTHER" id="PTHR21354">
    <property type="entry name" value="ZINC FINGER PROTEIN 511"/>
    <property type="match status" value="1"/>
</dbReference>
<evidence type="ECO:0000313" key="3">
    <source>
        <dbReference type="EMBL" id="CZR59151.1"/>
    </source>
</evidence>
<dbReference type="Gene3D" id="3.30.160.60">
    <property type="entry name" value="Classic Zinc Finger"/>
    <property type="match status" value="1"/>
</dbReference>
<dbReference type="InterPro" id="IPR013087">
    <property type="entry name" value="Znf_C2H2_type"/>
</dbReference>
<dbReference type="PANTHER" id="PTHR21354:SF0">
    <property type="entry name" value="ZINC FINGER PROTEIN 511"/>
    <property type="match status" value="1"/>
</dbReference>
<evidence type="ECO:0000259" key="2">
    <source>
        <dbReference type="PROSITE" id="PS00028"/>
    </source>
</evidence>
<feature type="compositionally biased region" description="Polar residues" evidence="1">
    <location>
        <begin position="224"/>
        <end position="238"/>
    </location>
</feature>
<protein>
    <recommendedName>
        <fullName evidence="2">C2H2-type domain-containing protein</fullName>
    </recommendedName>
</protein>
<dbReference type="Proteomes" id="UP000184330">
    <property type="component" value="Unassembled WGS sequence"/>
</dbReference>
<gene>
    <name evidence="3" type="ORF">PAC_09043</name>
</gene>
<feature type="compositionally biased region" description="Basic residues" evidence="1">
    <location>
        <begin position="263"/>
        <end position="273"/>
    </location>
</feature>
<feature type="region of interest" description="Disordered" evidence="1">
    <location>
        <begin position="254"/>
        <end position="273"/>
    </location>
</feature>
<dbReference type="OrthoDB" id="18440at2759"/>
<dbReference type="PROSITE" id="PS00028">
    <property type="entry name" value="ZINC_FINGER_C2H2_1"/>
    <property type="match status" value="1"/>
</dbReference>
<name>A0A1L7X2A1_9HELO</name>
<feature type="region of interest" description="Disordered" evidence="1">
    <location>
        <begin position="173"/>
        <end position="245"/>
    </location>
</feature>
<dbReference type="SMART" id="SM00355">
    <property type="entry name" value="ZnF_C2H2"/>
    <property type="match status" value="2"/>
</dbReference>
<organism evidence="3 4">
    <name type="scientific">Phialocephala subalpina</name>
    <dbReference type="NCBI Taxonomy" id="576137"/>
    <lineage>
        <taxon>Eukaryota</taxon>
        <taxon>Fungi</taxon>
        <taxon>Dikarya</taxon>
        <taxon>Ascomycota</taxon>
        <taxon>Pezizomycotina</taxon>
        <taxon>Leotiomycetes</taxon>
        <taxon>Helotiales</taxon>
        <taxon>Mollisiaceae</taxon>
        <taxon>Phialocephala</taxon>
        <taxon>Phialocephala fortinii species complex</taxon>
    </lineage>
</organism>
<evidence type="ECO:0000313" key="4">
    <source>
        <dbReference type="Proteomes" id="UP000184330"/>
    </source>
</evidence>